<dbReference type="RefSeq" id="WP_098005486.1">
    <property type="nucleotide sequence ID" value="NZ_AP022563.1"/>
</dbReference>
<sequence length="171" mass="18576">MSYRLDVVSDSLAEAVAHAGGLIFDRRRAGWDVSVTTSDVTLTRALTILGARIDIPGPFTERRGPHTVVWSAATFARSGTEPSLTRMRQVLLWGHHADDGLDESLSPAHHTLSSAARAFKRCALQSVGLSAYAEPVEHFWAHRGSDVVGHETAHPRLRGRAAPLSPRLVRG</sequence>
<evidence type="ECO:0000313" key="2">
    <source>
        <dbReference type="Proteomes" id="UP000467006"/>
    </source>
</evidence>
<gene>
    <name evidence="1" type="ORF">MDUV_03510</name>
</gene>
<dbReference type="AlphaFoldDB" id="A0A7I7JW67"/>
<proteinExistence type="predicted"/>
<reference evidence="1 2" key="1">
    <citation type="journal article" date="2019" name="Emerg. Microbes Infect.">
        <title>Comprehensive subspecies identification of 175 nontuberculous mycobacteria species based on 7547 genomic profiles.</title>
        <authorList>
            <person name="Matsumoto Y."/>
            <person name="Kinjo T."/>
            <person name="Motooka D."/>
            <person name="Nabeya D."/>
            <person name="Jung N."/>
            <person name="Uechi K."/>
            <person name="Horii T."/>
            <person name="Iida T."/>
            <person name="Fujita J."/>
            <person name="Nakamura S."/>
        </authorList>
    </citation>
    <scope>NUCLEOTIDE SEQUENCE [LARGE SCALE GENOMIC DNA]</scope>
    <source>
        <strain evidence="1 2">JCM 6396</strain>
    </source>
</reference>
<evidence type="ECO:0000313" key="1">
    <source>
        <dbReference type="EMBL" id="BBX15491.1"/>
    </source>
</evidence>
<dbReference type="KEGG" id="mdu:MDUV_03510"/>
<protein>
    <submittedName>
        <fullName evidence="1">Uncharacterized protein</fullName>
    </submittedName>
</protein>
<accession>A0A7I7JW67</accession>
<name>A0A7I7JW67_9MYCO</name>
<organism evidence="1 2">
    <name type="scientific">Mycolicibacterium duvalii</name>
    <dbReference type="NCBI Taxonomy" id="39688"/>
    <lineage>
        <taxon>Bacteria</taxon>
        <taxon>Bacillati</taxon>
        <taxon>Actinomycetota</taxon>
        <taxon>Actinomycetes</taxon>
        <taxon>Mycobacteriales</taxon>
        <taxon>Mycobacteriaceae</taxon>
        <taxon>Mycolicibacterium</taxon>
    </lineage>
</organism>
<dbReference type="OrthoDB" id="4733409at2"/>
<keyword evidence="2" id="KW-1185">Reference proteome</keyword>
<dbReference type="EMBL" id="AP022563">
    <property type="protein sequence ID" value="BBX15491.1"/>
    <property type="molecule type" value="Genomic_DNA"/>
</dbReference>
<dbReference type="Proteomes" id="UP000467006">
    <property type="component" value="Chromosome"/>
</dbReference>